<dbReference type="InterPro" id="IPR050320">
    <property type="entry name" value="N5-glutamine_MTase"/>
</dbReference>
<dbReference type="GO" id="GO:0032259">
    <property type="term" value="P:methylation"/>
    <property type="evidence" value="ECO:0007669"/>
    <property type="project" value="UniProtKB-KW"/>
</dbReference>
<dbReference type="PANTHER" id="PTHR18895:SF74">
    <property type="entry name" value="MTRF1L RELEASE FACTOR GLUTAMINE METHYLTRANSFERASE"/>
    <property type="match status" value="1"/>
</dbReference>
<evidence type="ECO:0000259" key="7">
    <source>
        <dbReference type="Pfam" id="PF17827"/>
    </source>
</evidence>
<dbReference type="CDD" id="cd02440">
    <property type="entry name" value="AdoMet_MTases"/>
    <property type="match status" value="1"/>
</dbReference>
<dbReference type="EMBL" id="QQAY01000007">
    <property type="protein sequence ID" value="RDI41565.1"/>
    <property type="molecule type" value="Genomic_DNA"/>
</dbReference>
<evidence type="ECO:0000256" key="3">
    <source>
        <dbReference type="ARBA" id="ARBA00022691"/>
    </source>
</evidence>
<keyword evidence="9" id="KW-1185">Reference proteome</keyword>
<feature type="binding site" evidence="5">
    <location>
        <begin position="191"/>
        <end position="194"/>
    </location>
    <ligand>
        <name>substrate</name>
    </ligand>
</feature>
<dbReference type="Gene3D" id="3.40.50.150">
    <property type="entry name" value="Vaccinia Virus protein VP39"/>
    <property type="match status" value="1"/>
</dbReference>
<feature type="binding site" evidence="5">
    <location>
        <position position="191"/>
    </location>
    <ligand>
        <name>S-adenosyl-L-methionine</name>
        <dbReference type="ChEBI" id="CHEBI:59789"/>
    </ligand>
</feature>
<dbReference type="NCBIfam" id="TIGR00536">
    <property type="entry name" value="hemK_fam"/>
    <property type="match status" value="1"/>
</dbReference>
<comment type="function">
    <text evidence="5">Methylates the class 1 translation termination release factors RF1/PrfA and RF2/PrfB on the glutamine residue of the universally conserved GGQ motif.</text>
</comment>
<feature type="domain" description="Methyltransferase small" evidence="6">
    <location>
        <begin position="116"/>
        <end position="199"/>
    </location>
</feature>
<feature type="binding site" evidence="5">
    <location>
        <position position="147"/>
    </location>
    <ligand>
        <name>S-adenosyl-L-methionine</name>
        <dbReference type="ChEBI" id="CHEBI:59789"/>
    </ligand>
</feature>
<protein>
    <recommendedName>
        <fullName evidence="5">Release factor glutamine methyltransferase</fullName>
        <shortName evidence="5">RF MTase</shortName>
        <ecNumber evidence="5">2.1.1.297</ecNumber>
    </recommendedName>
    <alternativeName>
        <fullName evidence="5">N5-glutamine methyltransferase PrmC</fullName>
    </alternativeName>
    <alternativeName>
        <fullName evidence="5">Protein-(glutamine-N5) MTase PrmC</fullName>
    </alternativeName>
    <alternativeName>
        <fullName evidence="5">Protein-glutamine N-methyltransferase PrmC</fullName>
    </alternativeName>
</protein>
<dbReference type="EC" id="2.1.1.297" evidence="5"/>
<evidence type="ECO:0000259" key="6">
    <source>
        <dbReference type="Pfam" id="PF05175"/>
    </source>
</evidence>
<dbReference type="GO" id="GO:0003676">
    <property type="term" value="F:nucleic acid binding"/>
    <property type="evidence" value="ECO:0007669"/>
    <property type="project" value="InterPro"/>
</dbReference>
<evidence type="ECO:0000256" key="5">
    <source>
        <dbReference type="HAMAP-Rule" id="MF_02126"/>
    </source>
</evidence>
<dbReference type="InterPro" id="IPR007848">
    <property type="entry name" value="Small_mtfrase_dom"/>
</dbReference>
<keyword evidence="2 5" id="KW-0808">Transferase</keyword>
<dbReference type="PROSITE" id="PS00092">
    <property type="entry name" value="N6_MTASE"/>
    <property type="match status" value="1"/>
</dbReference>
<feature type="domain" description="Release factor glutamine methyltransferase N-terminal" evidence="7">
    <location>
        <begin position="7"/>
        <end position="75"/>
    </location>
</feature>
<evidence type="ECO:0000313" key="8">
    <source>
        <dbReference type="EMBL" id="RDI41565.1"/>
    </source>
</evidence>
<evidence type="ECO:0000256" key="1">
    <source>
        <dbReference type="ARBA" id="ARBA00022603"/>
    </source>
</evidence>
<dbReference type="InterPro" id="IPR002052">
    <property type="entry name" value="DNA_methylase_N6_adenine_CS"/>
</dbReference>
<dbReference type="InterPro" id="IPR019874">
    <property type="entry name" value="RF_methyltr_PrmC"/>
</dbReference>
<dbReference type="SUPFAM" id="SSF53335">
    <property type="entry name" value="S-adenosyl-L-methionine-dependent methyltransferases"/>
    <property type="match status" value="1"/>
</dbReference>
<dbReference type="HAMAP" id="MF_02126">
    <property type="entry name" value="RF_methyltr_PrmC"/>
    <property type="match status" value="1"/>
</dbReference>
<evidence type="ECO:0000256" key="2">
    <source>
        <dbReference type="ARBA" id="ARBA00022679"/>
    </source>
</evidence>
<dbReference type="InterPro" id="IPR004556">
    <property type="entry name" value="HemK-like"/>
</dbReference>
<dbReference type="PANTHER" id="PTHR18895">
    <property type="entry name" value="HEMK METHYLTRANSFERASE"/>
    <property type="match status" value="1"/>
</dbReference>
<evidence type="ECO:0000313" key="9">
    <source>
        <dbReference type="Proteomes" id="UP000255326"/>
    </source>
</evidence>
<accession>A0A370GCL8</accession>
<dbReference type="RefSeq" id="WP_281269359.1">
    <property type="nucleotide sequence ID" value="NZ_QQAY01000007.1"/>
</dbReference>
<comment type="catalytic activity">
    <reaction evidence="4 5">
        <text>L-glutaminyl-[peptide chain release factor] + S-adenosyl-L-methionine = N(5)-methyl-L-glutaminyl-[peptide chain release factor] + S-adenosyl-L-homocysteine + H(+)</text>
        <dbReference type="Rhea" id="RHEA:42896"/>
        <dbReference type="Rhea" id="RHEA-COMP:10271"/>
        <dbReference type="Rhea" id="RHEA-COMP:10272"/>
        <dbReference type="ChEBI" id="CHEBI:15378"/>
        <dbReference type="ChEBI" id="CHEBI:30011"/>
        <dbReference type="ChEBI" id="CHEBI:57856"/>
        <dbReference type="ChEBI" id="CHEBI:59789"/>
        <dbReference type="ChEBI" id="CHEBI:61891"/>
        <dbReference type="EC" id="2.1.1.297"/>
    </reaction>
</comment>
<dbReference type="Pfam" id="PF05175">
    <property type="entry name" value="MTS"/>
    <property type="match status" value="1"/>
</dbReference>
<dbReference type="InterPro" id="IPR029063">
    <property type="entry name" value="SAM-dependent_MTases_sf"/>
</dbReference>
<dbReference type="Proteomes" id="UP000255326">
    <property type="component" value="Unassembled WGS sequence"/>
</dbReference>
<dbReference type="NCBIfam" id="TIGR03534">
    <property type="entry name" value="RF_mod_PrmC"/>
    <property type="match status" value="1"/>
</dbReference>
<keyword evidence="1 5" id="KW-0489">Methyltransferase</keyword>
<comment type="caution">
    <text evidence="8">The sequence shown here is derived from an EMBL/GenBank/DDBJ whole genome shotgun (WGS) entry which is preliminary data.</text>
</comment>
<name>A0A370GCL8_9BACI</name>
<dbReference type="AlphaFoldDB" id="A0A370GCL8"/>
<dbReference type="InterPro" id="IPR040758">
    <property type="entry name" value="PrmC_N"/>
</dbReference>
<dbReference type="Gene3D" id="1.10.8.10">
    <property type="entry name" value="DNA helicase RuvA subunit, C-terminal domain"/>
    <property type="match status" value="1"/>
</dbReference>
<gene>
    <name evidence="5" type="primary">prmC</name>
    <name evidence="8" type="ORF">DFR59_10718</name>
</gene>
<keyword evidence="3 5" id="KW-0949">S-adenosyl-L-methionine</keyword>
<reference evidence="8 9" key="1">
    <citation type="submission" date="2018-07" db="EMBL/GenBank/DDBJ databases">
        <title>Genomic Encyclopedia of Type Strains, Phase IV (KMG-IV): sequencing the most valuable type-strain genomes for metagenomic binning, comparative biology and taxonomic classification.</title>
        <authorList>
            <person name="Goeker M."/>
        </authorList>
    </citation>
    <scope>NUCLEOTIDE SEQUENCE [LARGE SCALE GENOMIC DNA]</scope>
    <source>
        <strain evidence="8 9">DSM 25281</strain>
    </source>
</reference>
<proteinExistence type="inferred from homology"/>
<comment type="similarity">
    <text evidence="5">Belongs to the protein N5-glutamine methyltransferase family. PrmC subfamily.</text>
</comment>
<organism evidence="8 9">
    <name type="scientific">Falsibacillus pallidus</name>
    <dbReference type="NCBI Taxonomy" id="493781"/>
    <lineage>
        <taxon>Bacteria</taxon>
        <taxon>Bacillati</taxon>
        <taxon>Bacillota</taxon>
        <taxon>Bacilli</taxon>
        <taxon>Bacillales</taxon>
        <taxon>Bacillaceae</taxon>
        <taxon>Falsibacillus</taxon>
    </lineage>
</organism>
<dbReference type="GO" id="GO:0102559">
    <property type="term" value="F:peptide chain release factor N(5)-glutamine methyltransferase activity"/>
    <property type="evidence" value="ECO:0007669"/>
    <property type="project" value="UniProtKB-EC"/>
</dbReference>
<sequence>MPLKVFEALKWASSYLKKKQRDENAGELLLRHLMKLDRSQLFANQQMEIPVETEAEFKAAVEAHISGTPVQHLMGYEEFYGRKFHVNEHVLIPRPETEELVYETLKRVKRYFTATAGLKLVDIGTGSSAIASTMKLEMPELDVSASDISEDALKMARENAARLGAEVVFYQGDLLQPFIEAGSTFDIVLSNPPYIPNHEKEELSDVVRDHEPHTALFGGEDGLDLYRRFAEELPAVVGDRAIIGFEFGAGQGESVKEIMKKAFPMAEVEVVFDINGKDRMVFCEL</sequence>
<evidence type="ECO:0000256" key="4">
    <source>
        <dbReference type="ARBA" id="ARBA00048391"/>
    </source>
</evidence>
<comment type="caution">
    <text evidence="5">Lacks conserved residue(s) required for the propagation of feature annotation.</text>
</comment>
<dbReference type="Pfam" id="PF17827">
    <property type="entry name" value="PrmC_N"/>
    <property type="match status" value="1"/>
</dbReference>